<accession>A0A9X1PNX1</accession>
<protein>
    <submittedName>
        <fullName evidence="2">Transcriptional regulator</fullName>
    </submittedName>
</protein>
<dbReference type="GO" id="GO:0001046">
    <property type="term" value="F:core promoter sequence-specific DNA binding"/>
    <property type="evidence" value="ECO:0007669"/>
    <property type="project" value="TreeGrafter"/>
</dbReference>
<keyword evidence="3" id="KW-1185">Reference proteome</keyword>
<dbReference type="SMART" id="SM00530">
    <property type="entry name" value="HTH_XRE"/>
    <property type="match status" value="1"/>
</dbReference>
<sequence length="125" mass="14137">MKTIQQIKSELKPIHSDADYRAYLKVIDSLVDCAENSPEEELLELISIIVEDYETVHFAIEPLDPVEAIKLKMEENGLKKKDLVDYFGSASRVSEVLNRKRPLTLEMIRRIHKGLGISAATLLAS</sequence>
<evidence type="ECO:0000259" key="1">
    <source>
        <dbReference type="PROSITE" id="PS50943"/>
    </source>
</evidence>
<comment type="caution">
    <text evidence="2">The sequence shown here is derived from an EMBL/GenBank/DDBJ whole genome shotgun (WGS) entry which is preliminary data.</text>
</comment>
<evidence type="ECO:0000313" key="2">
    <source>
        <dbReference type="EMBL" id="MCF0062046.1"/>
    </source>
</evidence>
<name>A0A9X1PNX1_9BACT</name>
<dbReference type="Proteomes" id="UP001139000">
    <property type="component" value="Unassembled WGS sequence"/>
</dbReference>
<organism evidence="2 3">
    <name type="scientific">Dyadobacter chenwenxiniae</name>
    <dbReference type="NCBI Taxonomy" id="2906456"/>
    <lineage>
        <taxon>Bacteria</taxon>
        <taxon>Pseudomonadati</taxon>
        <taxon>Bacteroidota</taxon>
        <taxon>Cytophagia</taxon>
        <taxon>Cytophagales</taxon>
        <taxon>Spirosomataceae</taxon>
        <taxon>Dyadobacter</taxon>
    </lineage>
</organism>
<gene>
    <name evidence="2" type="ORF">LXM26_11125</name>
</gene>
<dbReference type="PANTHER" id="PTHR40455:SF1">
    <property type="entry name" value="ANTITOXIN HIGA"/>
    <property type="match status" value="1"/>
</dbReference>
<dbReference type="RefSeq" id="WP_234655255.1">
    <property type="nucleotide sequence ID" value="NZ_CP094997.1"/>
</dbReference>
<dbReference type="InterPro" id="IPR010982">
    <property type="entry name" value="Lambda_DNA-bd_dom_sf"/>
</dbReference>
<dbReference type="InterPro" id="IPR039060">
    <property type="entry name" value="Antitox_HigA"/>
</dbReference>
<dbReference type="EMBL" id="JAJTTC010000001">
    <property type="protein sequence ID" value="MCF0062046.1"/>
    <property type="molecule type" value="Genomic_DNA"/>
</dbReference>
<dbReference type="PANTHER" id="PTHR40455">
    <property type="entry name" value="ANTITOXIN HIGA"/>
    <property type="match status" value="1"/>
</dbReference>
<dbReference type="InterPro" id="IPR001387">
    <property type="entry name" value="Cro/C1-type_HTH"/>
</dbReference>
<dbReference type="SUPFAM" id="SSF47413">
    <property type="entry name" value="lambda repressor-like DNA-binding domains"/>
    <property type="match status" value="1"/>
</dbReference>
<evidence type="ECO:0000313" key="3">
    <source>
        <dbReference type="Proteomes" id="UP001139000"/>
    </source>
</evidence>
<dbReference type="PROSITE" id="PS50943">
    <property type="entry name" value="HTH_CROC1"/>
    <property type="match status" value="1"/>
</dbReference>
<dbReference type="AlphaFoldDB" id="A0A9X1PNX1"/>
<dbReference type="Gene3D" id="1.10.260.40">
    <property type="entry name" value="lambda repressor-like DNA-binding domains"/>
    <property type="match status" value="1"/>
</dbReference>
<reference evidence="2" key="1">
    <citation type="submission" date="2021-12" db="EMBL/GenBank/DDBJ databases">
        <title>Novel species in genus Dyadobacter.</title>
        <authorList>
            <person name="Ma C."/>
        </authorList>
    </citation>
    <scope>NUCLEOTIDE SEQUENCE</scope>
    <source>
        <strain evidence="2">LJ419</strain>
    </source>
</reference>
<proteinExistence type="predicted"/>
<dbReference type="GO" id="GO:0006355">
    <property type="term" value="P:regulation of DNA-templated transcription"/>
    <property type="evidence" value="ECO:0007669"/>
    <property type="project" value="InterPro"/>
</dbReference>
<feature type="domain" description="HTH cro/C1-type" evidence="1">
    <location>
        <begin position="69"/>
        <end position="122"/>
    </location>
</feature>